<evidence type="ECO:0000313" key="3">
    <source>
        <dbReference type="EMBL" id="GAA4713000.1"/>
    </source>
</evidence>
<dbReference type="InterPro" id="IPR046491">
    <property type="entry name" value="DUF6584"/>
</dbReference>
<reference evidence="4" key="1">
    <citation type="journal article" date="2019" name="Int. J. Syst. Evol. Microbiol.">
        <title>The Global Catalogue of Microorganisms (GCM) 10K type strain sequencing project: providing services to taxonomists for standard genome sequencing and annotation.</title>
        <authorList>
            <consortium name="The Broad Institute Genomics Platform"/>
            <consortium name="The Broad Institute Genome Sequencing Center for Infectious Disease"/>
            <person name="Wu L."/>
            <person name="Ma J."/>
        </authorList>
    </citation>
    <scope>NUCLEOTIDE SEQUENCE [LARGE SCALE GENOMIC DNA]</scope>
    <source>
        <strain evidence="4">JCM 18961</strain>
    </source>
</reference>
<feature type="region of interest" description="Disordered" evidence="1">
    <location>
        <begin position="1"/>
        <end position="31"/>
    </location>
</feature>
<keyword evidence="2" id="KW-1133">Transmembrane helix</keyword>
<evidence type="ECO:0000256" key="1">
    <source>
        <dbReference type="SAM" id="MobiDB-lite"/>
    </source>
</evidence>
<dbReference type="Proteomes" id="UP001500556">
    <property type="component" value="Unassembled WGS sequence"/>
</dbReference>
<keyword evidence="2" id="KW-0472">Membrane</keyword>
<organism evidence="3 4">
    <name type="scientific">Pedococcus ginsenosidimutans</name>
    <dbReference type="NCBI Taxonomy" id="490570"/>
    <lineage>
        <taxon>Bacteria</taxon>
        <taxon>Bacillati</taxon>
        <taxon>Actinomycetota</taxon>
        <taxon>Actinomycetes</taxon>
        <taxon>Micrococcales</taxon>
        <taxon>Intrasporangiaceae</taxon>
        <taxon>Pedococcus</taxon>
    </lineage>
</organism>
<dbReference type="EMBL" id="BAABLO010000001">
    <property type="protein sequence ID" value="GAA4713000.1"/>
    <property type="molecule type" value="Genomic_DNA"/>
</dbReference>
<evidence type="ECO:0000256" key="2">
    <source>
        <dbReference type="SAM" id="Phobius"/>
    </source>
</evidence>
<keyword evidence="2" id="KW-0812">Transmembrane</keyword>
<name>A0ABP8XSM2_9MICO</name>
<feature type="transmembrane region" description="Helical" evidence="2">
    <location>
        <begin position="158"/>
        <end position="186"/>
    </location>
</feature>
<gene>
    <name evidence="3" type="ORF">GCM10025782_06460</name>
</gene>
<sequence>MSRAVAGCDATPPTRHTRRVTEQSPTDSRADAVELARTDLEAGREWKARDRLAAHVAGTWDPEALGLLGEVHARMRDLPSAGAAWFGSTRRGADVDEAVEAWRERHGDSFVQMWHSLPRSVRDHEGNARVDALRRRVERDRPAPVDGAEGDNEGGVDAAVIIAIALGVLFVVCAVIGFVTLLGWLVP</sequence>
<comment type="caution">
    <text evidence="3">The sequence shown here is derived from an EMBL/GenBank/DDBJ whole genome shotgun (WGS) entry which is preliminary data.</text>
</comment>
<keyword evidence="4" id="KW-1185">Reference proteome</keyword>
<accession>A0ABP8XSM2</accession>
<protein>
    <submittedName>
        <fullName evidence="3">Uncharacterized protein</fullName>
    </submittedName>
</protein>
<proteinExistence type="predicted"/>
<dbReference type="Pfam" id="PF20225">
    <property type="entry name" value="DUF6584"/>
    <property type="match status" value="1"/>
</dbReference>
<evidence type="ECO:0000313" key="4">
    <source>
        <dbReference type="Proteomes" id="UP001500556"/>
    </source>
</evidence>